<gene>
    <name evidence="5" type="ORF">HR057_13170</name>
</gene>
<organism evidence="5 6">
    <name type="scientific">Calidifontibacillus erzurumensis</name>
    <dbReference type="NCBI Taxonomy" id="2741433"/>
    <lineage>
        <taxon>Bacteria</taxon>
        <taxon>Bacillati</taxon>
        <taxon>Bacillota</taxon>
        <taxon>Bacilli</taxon>
        <taxon>Bacillales</taxon>
        <taxon>Bacillaceae</taxon>
        <taxon>Calidifontibacillus/Schinkia group</taxon>
        <taxon>Calidifontibacillus</taxon>
    </lineage>
</organism>
<dbReference type="PROSITE" id="PS51272">
    <property type="entry name" value="SLH"/>
    <property type="match status" value="3"/>
</dbReference>
<evidence type="ECO:0000313" key="5">
    <source>
        <dbReference type="EMBL" id="NSL52705.1"/>
    </source>
</evidence>
<dbReference type="PANTHER" id="PTHR43308:SF5">
    <property type="entry name" value="S-LAYER PROTEIN _ PEPTIDOGLYCAN ENDO-BETA-N-ACETYLGLUCOSAMINIDASE"/>
    <property type="match status" value="1"/>
</dbReference>
<accession>A0A8J8KFB0</accession>
<comment type="caution">
    <text evidence="5">The sequence shown here is derived from an EMBL/GenBank/DDBJ whole genome shotgun (WGS) entry which is preliminary data.</text>
</comment>
<keyword evidence="6" id="KW-1185">Reference proteome</keyword>
<dbReference type="InterPro" id="IPR001119">
    <property type="entry name" value="SLH_dom"/>
</dbReference>
<feature type="compositionally biased region" description="Basic and acidic residues" evidence="2">
    <location>
        <begin position="506"/>
        <end position="519"/>
    </location>
</feature>
<feature type="domain" description="SLH" evidence="4">
    <location>
        <begin position="96"/>
        <end position="159"/>
    </location>
</feature>
<feature type="region of interest" description="Disordered" evidence="2">
    <location>
        <begin position="506"/>
        <end position="533"/>
    </location>
</feature>
<keyword evidence="1 3" id="KW-0732">Signal</keyword>
<name>A0A8J8KFB0_9BACI</name>
<dbReference type="PANTHER" id="PTHR43308">
    <property type="entry name" value="OUTER MEMBRANE PROTEIN ALPHA-RELATED"/>
    <property type="match status" value="1"/>
</dbReference>
<reference evidence="5" key="1">
    <citation type="submission" date="2020-06" db="EMBL/GenBank/DDBJ databases">
        <title>A novel thermopfilic bacterium from Erzurum, Turkey.</title>
        <authorList>
            <person name="Adiguzel A."/>
            <person name="Ay H."/>
            <person name="Baltaci M.O."/>
        </authorList>
    </citation>
    <scope>NUCLEOTIDE SEQUENCE</scope>
    <source>
        <strain evidence="5">P2</strain>
    </source>
</reference>
<feature type="domain" description="SLH" evidence="4">
    <location>
        <begin position="35"/>
        <end position="95"/>
    </location>
</feature>
<dbReference type="RefSeq" id="WP_173731910.1">
    <property type="nucleotide sequence ID" value="NZ_JABTTE010000020.1"/>
</dbReference>
<dbReference type="InterPro" id="IPR051465">
    <property type="entry name" value="Cell_Envelope_Struct_Comp"/>
</dbReference>
<feature type="signal peptide" evidence="3">
    <location>
        <begin position="1"/>
        <end position="35"/>
    </location>
</feature>
<dbReference type="AlphaFoldDB" id="A0A8J8KFB0"/>
<dbReference type="EMBL" id="JABTTE010000020">
    <property type="protein sequence ID" value="NSL52705.1"/>
    <property type="molecule type" value="Genomic_DNA"/>
</dbReference>
<evidence type="ECO:0000256" key="1">
    <source>
        <dbReference type="ARBA" id="ARBA00022729"/>
    </source>
</evidence>
<evidence type="ECO:0000256" key="2">
    <source>
        <dbReference type="SAM" id="MobiDB-lite"/>
    </source>
</evidence>
<dbReference type="Proteomes" id="UP000625804">
    <property type="component" value="Unassembled WGS sequence"/>
</dbReference>
<sequence>MKNKKNFQKKLATTVASAFFITAAATPFFSENAQAASKFKDIPSGAFYEKAVQHLSEKGVIGGYNDGTFKPNKAVTRAEAAKMLAYDLGLEAPTETSTNFKDVKKGDWYYEPVMALSQAGGISGYENGTFGPNKTITRAEMASMLVKAYGIQANIEGEQTPFTDVPPTSWFAGAVQTLYKNNITSGKSQTKFAPNDPVTRGEIAAFIQKVNEAKNNSDETKKSTIEINEDNTVTIAGTTYKIPASLSGIFNKENAKILANAEIKLEENNGTITKITYLQLNTSGQPAANGQQEFSNNLVLDGKGNTIAGTLKVNANYITIKNVTIEGDLEITPNLANDFYSENITVKGQTIVSGGDSNTVVFKNAKLGIVAVNKKGVRIETKGKTSINQLNIHTNAHIAADEQSTIQKTIIQNGSNDVQLDGPFEMVEVQNNQAATIKGNAFIKELQLKQNANLALQIKNKIAQLKVEKGAKFSLGFDTAIGHLQLPYGIQATDVITNFNDRKNNIEKTNNETNPEYKDPSLTPGGGGGGGAVGKPSADSILNSYKDDFEQLKNKAETDFNNLLTDFVYNKIEFSEALNQGKEKYKYYESSFNNIYNELVNDLKSNGYSEDHAKVVKDTFDSLVGPYSKFLE</sequence>
<protein>
    <submittedName>
        <fullName evidence="5">S-layer homology domain-containing protein</fullName>
    </submittedName>
</protein>
<feature type="chain" id="PRO_5035215634" evidence="3">
    <location>
        <begin position="36"/>
        <end position="632"/>
    </location>
</feature>
<feature type="compositionally biased region" description="Gly residues" evidence="2">
    <location>
        <begin position="524"/>
        <end position="533"/>
    </location>
</feature>
<dbReference type="Pfam" id="PF00395">
    <property type="entry name" value="SLH"/>
    <property type="match status" value="3"/>
</dbReference>
<evidence type="ECO:0000256" key="3">
    <source>
        <dbReference type="SAM" id="SignalP"/>
    </source>
</evidence>
<evidence type="ECO:0000259" key="4">
    <source>
        <dbReference type="PROSITE" id="PS51272"/>
    </source>
</evidence>
<proteinExistence type="predicted"/>
<evidence type="ECO:0000313" key="6">
    <source>
        <dbReference type="Proteomes" id="UP000625804"/>
    </source>
</evidence>
<feature type="domain" description="SLH" evidence="4">
    <location>
        <begin position="161"/>
        <end position="221"/>
    </location>
</feature>